<dbReference type="Gene3D" id="2.40.50.90">
    <property type="match status" value="1"/>
</dbReference>
<keyword evidence="3" id="KW-1185">Reference proteome</keyword>
<dbReference type="STRING" id="299467.A0A443S9K4"/>
<dbReference type="Pfam" id="PF00567">
    <property type="entry name" value="TUDOR"/>
    <property type="match status" value="1"/>
</dbReference>
<dbReference type="InterPro" id="IPR002999">
    <property type="entry name" value="Tudor"/>
</dbReference>
<dbReference type="GO" id="GO:0005737">
    <property type="term" value="C:cytoplasm"/>
    <property type="evidence" value="ECO:0007669"/>
    <property type="project" value="UniProtKB-ARBA"/>
</dbReference>
<name>A0A443S9K4_9ACAR</name>
<proteinExistence type="predicted"/>
<dbReference type="OrthoDB" id="6433034at2759"/>
<dbReference type="SUPFAM" id="SSF63748">
    <property type="entry name" value="Tudor/PWWP/MBT"/>
    <property type="match status" value="1"/>
</dbReference>
<dbReference type="VEuPathDB" id="VectorBase:LDEU007850"/>
<dbReference type="EMBL" id="NCKV01005244">
    <property type="protein sequence ID" value="RWS24190.1"/>
    <property type="molecule type" value="Genomic_DNA"/>
</dbReference>
<sequence length="380" mass="43662">MAISSITINSQKIDAQVDETEAAIRDLNDVLCGRLTSLKRVIEQLCEQNCDSKRNFCVNELNFLRSKMAMIKKDILERPLNVSNVSNESNDCGDEVESFRRKLTVNTNAATNDEFIFEIDSSPENERRMDQHLANRVNRPSELSASVTEAPIVDEDLGYDYEADIKWKEELFSMLDEHKKKDKSQCSSRISFIDGASSKSKVQTNSETISSQATKIKMVKSVPIGTTVCVWPGFVVNPSRFWLHYNPSLNDKIHIELQRTQNMVLRSGKWRVDKFEKGMYVAGTYTQDHFWYRALIKNIIGRDENDKIKVEVFYIDYGNTEVLTEDEITFLSPEFYNYEPQAVRCIPSNIPLNTEWSQKAINEFKSIVDNASNKCLTAYF</sequence>
<organism evidence="2 3">
    <name type="scientific">Leptotrombidium deliense</name>
    <dbReference type="NCBI Taxonomy" id="299467"/>
    <lineage>
        <taxon>Eukaryota</taxon>
        <taxon>Metazoa</taxon>
        <taxon>Ecdysozoa</taxon>
        <taxon>Arthropoda</taxon>
        <taxon>Chelicerata</taxon>
        <taxon>Arachnida</taxon>
        <taxon>Acari</taxon>
        <taxon>Acariformes</taxon>
        <taxon>Trombidiformes</taxon>
        <taxon>Prostigmata</taxon>
        <taxon>Anystina</taxon>
        <taxon>Parasitengona</taxon>
        <taxon>Trombiculoidea</taxon>
        <taxon>Trombiculidae</taxon>
        <taxon>Leptotrombidium</taxon>
    </lineage>
</organism>
<dbReference type="InterPro" id="IPR050621">
    <property type="entry name" value="Tudor_domain_containing"/>
</dbReference>
<feature type="domain" description="Tudor" evidence="1">
    <location>
        <begin position="274"/>
        <end position="338"/>
    </location>
</feature>
<dbReference type="PANTHER" id="PTHR22948">
    <property type="entry name" value="TUDOR DOMAIN CONTAINING PROTEIN"/>
    <property type="match status" value="1"/>
</dbReference>
<protein>
    <submittedName>
        <fullName evidence="2">Tudor and KH domain-containing protein-like protein</fullName>
    </submittedName>
</protein>
<accession>A0A443S9K4</accession>
<evidence type="ECO:0000259" key="1">
    <source>
        <dbReference type="PROSITE" id="PS50304"/>
    </source>
</evidence>
<dbReference type="PANTHER" id="PTHR22948:SF29">
    <property type="entry name" value="FI02030P-RELATED"/>
    <property type="match status" value="1"/>
</dbReference>
<evidence type="ECO:0000313" key="3">
    <source>
        <dbReference type="Proteomes" id="UP000288716"/>
    </source>
</evidence>
<comment type="caution">
    <text evidence="2">The sequence shown here is derived from an EMBL/GenBank/DDBJ whole genome shotgun (WGS) entry which is preliminary data.</text>
</comment>
<dbReference type="AlphaFoldDB" id="A0A443S9K4"/>
<dbReference type="Proteomes" id="UP000288716">
    <property type="component" value="Unassembled WGS sequence"/>
</dbReference>
<evidence type="ECO:0000313" key="2">
    <source>
        <dbReference type="EMBL" id="RWS24190.1"/>
    </source>
</evidence>
<dbReference type="SMART" id="SM00333">
    <property type="entry name" value="TUDOR"/>
    <property type="match status" value="1"/>
</dbReference>
<reference evidence="2 3" key="1">
    <citation type="journal article" date="2018" name="Gigascience">
        <title>Genomes of trombidid mites reveal novel predicted allergens and laterally-transferred genes associated with secondary metabolism.</title>
        <authorList>
            <person name="Dong X."/>
            <person name="Chaisiri K."/>
            <person name="Xia D."/>
            <person name="Armstrong S.D."/>
            <person name="Fang Y."/>
            <person name="Donnelly M.J."/>
            <person name="Kadowaki T."/>
            <person name="McGarry J.W."/>
            <person name="Darby A.C."/>
            <person name="Makepeace B.L."/>
        </authorList>
    </citation>
    <scope>NUCLEOTIDE SEQUENCE [LARGE SCALE GENOMIC DNA]</scope>
    <source>
        <strain evidence="2">UoL-UT</strain>
    </source>
</reference>
<dbReference type="FunFam" id="2.30.30.140:FF:000018">
    <property type="entry name" value="Serine/threonine-protein kinase 31"/>
    <property type="match status" value="1"/>
</dbReference>
<dbReference type="Gene3D" id="2.30.30.140">
    <property type="match status" value="1"/>
</dbReference>
<dbReference type="InterPro" id="IPR035437">
    <property type="entry name" value="SNase_OB-fold_sf"/>
</dbReference>
<feature type="non-terminal residue" evidence="2">
    <location>
        <position position="380"/>
    </location>
</feature>
<dbReference type="PROSITE" id="PS50304">
    <property type="entry name" value="TUDOR"/>
    <property type="match status" value="1"/>
</dbReference>
<gene>
    <name evidence="2" type="ORF">B4U80_13257</name>
</gene>